<dbReference type="InterPro" id="IPR002156">
    <property type="entry name" value="RNaseH_domain"/>
</dbReference>
<gene>
    <name evidence="2" type="ORF">J1N35_031258</name>
</gene>
<comment type="caution">
    <text evidence="2">The sequence shown here is derived from an EMBL/GenBank/DDBJ whole genome shotgun (WGS) entry which is preliminary data.</text>
</comment>
<evidence type="ECO:0000259" key="1">
    <source>
        <dbReference type="Pfam" id="PF13456"/>
    </source>
</evidence>
<dbReference type="Proteomes" id="UP000828251">
    <property type="component" value="Unassembled WGS sequence"/>
</dbReference>
<reference evidence="2 3" key="1">
    <citation type="journal article" date="2021" name="Plant Biotechnol. J.">
        <title>Multi-omics assisted identification of the key and species-specific regulatory components of drought-tolerant mechanisms in Gossypium stocksii.</title>
        <authorList>
            <person name="Yu D."/>
            <person name="Ke L."/>
            <person name="Zhang D."/>
            <person name="Wu Y."/>
            <person name="Sun Y."/>
            <person name="Mei J."/>
            <person name="Sun J."/>
            <person name="Sun Y."/>
        </authorList>
    </citation>
    <scope>NUCLEOTIDE SEQUENCE [LARGE SCALE GENOMIC DNA]</scope>
    <source>
        <strain evidence="3">cv. E1</strain>
        <tissue evidence="2">Leaf</tissue>
    </source>
</reference>
<dbReference type="AlphaFoldDB" id="A0A9D3V161"/>
<proteinExistence type="predicted"/>
<keyword evidence="3" id="KW-1185">Reference proteome</keyword>
<dbReference type="Pfam" id="PF13456">
    <property type="entry name" value="RVT_3"/>
    <property type="match status" value="1"/>
</dbReference>
<evidence type="ECO:0000313" key="2">
    <source>
        <dbReference type="EMBL" id="KAH1066271.1"/>
    </source>
</evidence>
<dbReference type="OrthoDB" id="1431454at2759"/>
<dbReference type="GO" id="GO:0004523">
    <property type="term" value="F:RNA-DNA hybrid ribonuclease activity"/>
    <property type="evidence" value="ECO:0007669"/>
    <property type="project" value="InterPro"/>
</dbReference>
<dbReference type="EMBL" id="JAIQCV010000009">
    <property type="protein sequence ID" value="KAH1066271.1"/>
    <property type="molecule type" value="Genomic_DNA"/>
</dbReference>
<accession>A0A9D3V161</accession>
<name>A0A9D3V161_9ROSI</name>
<organism evidence="2 3">
    <name type="scientific">Gossypium stocksii</name>
    <dbReference type="NCBI Taxonomy" id="47602"/>
    <lineage>
        <taxon>Eukaryota</taxon>
        <taxon>Viridiplantae</taxon>
        <taxon>Streptophyta</taxon>
        <taxon>Embryophyta</taxon>
        <taxon>Tracheophyta</taxon>
        <taxon>Spermatophyta</taxon>
        <taxon>Magnoliopsida</taxon>
        <taxon>eudicotyledons</taxon>
        <taxon>Gunneridae</taxon>
        <taxon>Pentapetalae</taxon>
        <taxon>rosids</taxon>
        <taxon>malvids</taxon>
        <taxon>Malvales</taxon>
        <taxon>Malvaceae</taxon>
        <taxon>Malvoideae</taxon>
        <taxon>Gossypium</taxon>
    </lineage>
</organism>
<dbReference type="GO" id="GO:0003676">
    <property type="term" value="F:nucleic acid binding"/>
    <property type="evidence" value="ECO:0007669"/>
    <property type="project" value="InterPro"/>
</dbReference>
<feature type="domain" description="RNase H type-1" evidence="1">
    <location>
        <begin position="10"/>
        <end position="60"/>
    </location>
</feature>
<evidence type="ECO:0000313" key="3">
    <source>
        <dbReference type="Proteomes" id="UP000828251"/>
    </source>
</evidence>
<protein>
    <recommendedName>
        <fullName evidence="1">RNase H type-1 domain-containing protein</fullName>
    </recommendedName>
</protein>
<sequence>MAGLARNIGRCTMTEAELRGAYDDLQQAWFCGTRRVVLELDSLVLVNLRCNSFDSQHSNALAVGGQYKKRIAPTKKAQHVEPT</sequence>